<dbReference type="InterPro" id="IPR015424">
    <property type="entry name" value="PyrdxlP-dep_Trfase"/>
</dbReference>
<dbReference type="Proteomes" id="UP000195667">
    <property type="component" value="Unassembled WGS sequence"/>
</dbReference>
<keyword evidence="5" id="KW-0663">Pyridoxal phosphate</keyword>
<name>A0A1R4GYQ8_9GAMM</name>
<dbReference type="InterPro" id="IPR016454">
    <property type="entry name" value="Cysteine_dSase"/>
</dbReference>
<keyword evidence="4" id="KW-0479">Metal-binding</keyword>
<dbReference type="Gene3D" id="1.10.260.50">
    <property type="match status" value="1"/>
</dbReference>
<evidence type="ECO:0000256" key="6">
    <source>
        <dbReference type="ARBA" id="ARBA00023004"/>
    </source>
</evidence>
<organism evidence="10 11">
    <name type="scientific">Crenothrix polyspora</name>
    <dbReference type="NCBI Taxonomy" id="360316"/>
    <lineage>
        <taxon>Bacteria</taxon>
        <taxon>Pseudomonadati</taxon>
        <taxon>Pseudomonadota</taxon>
        <taxon>Gammaproteobacteria</taxon>
        <taxon>Methylococcales</taxon>
        <taxon>Crenotrichaceae</taxon>
        <taxon>Crenothrix</taxon>
    </lineage>
</organism>
<evidence type="ECO:0000259" key="9">
    <source>
        <dbReference type="Pfam" id="PF00266"/>
    </source>
</evidence>
<dbReference type="PANTHER" id="PTHR11601:SF34">
    <property type="entry name" value="CYSTEINE DESULFURASE"/>
    <property type="match status" value="1"/>
</dbReference>
<evidence type="ECO:0000256" key="8">
    <source>
        <dbReference type="ARBA" id="ARBA00050776"/>
    </source>
</evidence>
<accession>A0A1R4GYQ8</accession>
<dbReference type="GO" id="GO:0031071">
    <property type="term" value="F:cysteine desulfurase activity"/>
    <property type="evidence" value="ECO:0007669"/>
    <property type="project" value="UniProtKB-EC"/>
</dbReference>
<gene>
    <name evidence="10" type="primary">iscS</name>
    <name evidence="10" type="ORF">CRENPOLYSF1_100027</name>
</gene>
<dbReference type="GO" id="GO:0046872">
    <property type="term" value="F:metal ion binding"/>
    <property type="evidence" value="ECO:0007669"/>
    <property type="project" value="UniProtKB-KW"/>
</dbReference>
<dbReference type="InterPro" id="IPR000192">
    <property type="entry name" value="Aminotrans_V_dom"/>
</dbReference>
<keyword evidence="7" id="KW-0411">Iron-sulfur</keyword>
<dbReference type="SUPFAM" id="SSF53383">
    <property type="entry name" value="PLP-dependent transferases"/>
    <property type="match status" value="1"/>
</dbReference>
<keyword evidence="11" id="KW-1185">Reference proteome</keyword>
<keyword evidence="3 10" id="KW-0808">Transferase</keyword>
<dbReference type="PANTHER" id="PTHR11601">
    <property type="entry name" value="CYSTEINE DESULFURYLASE FAMILY MEMBER"/>
    <property type="match status" value="1"/>
</dbReference>
<evidence type="ECO:0000313" key="10">
    <source>
        <dbReference type="EMBL" id="SJM89126.1"/>
    </source>
</evidence>
<comment type="cofactor">
    <cofactor evidence="1">
        <name>pyridoxal 5'-phosphate</name>
        <dbReference type="ChEBI" id="CHEBI:597326"/>
    </cofactor>
</comment>
<dbReference type="RefSeq" id="WP_087141994.1">
    <property type="nucleotide sequence ID" value="NZ_FUKI01000002.1"/>
</dbReference>
<dbReference type="Gene3D" id="3.90.1150.10">
    <property type="entry name" value="Aspartate Aminotransferase, domain 1"/>
    <property type="match status" value="1"/>
</dbReference>
<sequence length="369" mass="38834">MIYLDYNATTPIHPKVLEAMLPFLGTFYGNPSSLYRHGRLVRSVMDTARSQVANLINAQPQQIIFTSGGTEANNLALQSVSPLGKLAISAIEHPSVSQPAAHLQHQGHALTIMDVDSSGLVTQAAIDKAIAEKSDFVSLMLANNETGAIQDVACYAQQFAATGVTVHSDAVQALGKIPVDFEQLGVQLMSLSSHKIYGPKGCGALVFAKSASITPMLLGGGQEQNYRAGTENVAAIVGFGKAAELAHTELVARSEHLSQLRDLLESALLSIPGLSIFAQHTQRLPNTVQFGIEGMDGEMLLMKLDQKGIAVSSGSACASGGNAPSPVLLAMGIEPNLAKSAIRISLGLNNTEAELVEFITVLKSLVNPA</sequence>
<dbReference type="InterPro" id="IPR015422">
    <property type="entry name" value="PyrdxlP-dep_Trfase_small"/>
</dbReference>
<evidence type="ECO:0000256" key="4">
    <source>
        <dbReference type="ARBA" id="ARBA00022723"/>
    </source>
</evidence>
<comment type="catalytic activity">
    <reaction evidence="8">
        <text>(sulfur carrier)-H + L-cysteine = (sulfur carrier)-SH + L-alanine</text>
        <dbReference type="Rhea" id="RHEA:43892"/>
        <dbReference type="Rhea" id="RHEA-COMP:14737"/>
        <dbReference type="Rhea" id="RHEA-COMP:14739"/>
        <dbReference type="ChEBI" id="CHEBI:29917"/>
        <dbReference type="ChEBI" id="CHEBI:35235"/>
        <dbReference type="ChEBI" id="CHEBI:57972"/>
        <dbReference type="ChEBI" id="CHEBI:64428"/>
        <dbReference type="EC" id="2.8.1.7"/>
    </reaction>
</comment>
<dbReference type="EC" id="2.8.1.7" evidence="10"/>
<evidence type="ECO:0000256" key="3">
    <source>
        <dbReference type="ARBA" id="ARBA00022679"/>
    </source>
</evidence>
<evidence type="ECO:0000256" key="2">
    <source>
        <dbReference type="ARBA" id="ARBA00006490"/>
    </source>
</evidence>
<dbReference type="AlphaFoldDB" id="A0A1R4GYQ8"/>
<dbReference type="PIRSF" id="PIRSF005572">
    <property type="entry name" value="NifS"/>
    <property type="match status" value="1"/>
</dbReference>
<comment type="similarity">
    <text evidence="2">Belongs to the class-V pyridoxal-phosphate-dependent aminotransferase family. NifS/IscS subfamily.</text>
</comment>
<evidence type="ECO:0000256" key="5">
    <source>
        <dbReference type="ARBA" id="ARBA00022898"/>
    </source>
</evidence>
<evidence type="ECO:0000313" key="11">
    <source>
        <dbReference type="Proteomes" id="UP000195667"/>
    </source>
</evidence>
<evidence type="ECO:0000256" key="7">
    <source>
        <dbReference type="ARBA" id="ARBA00023014"/>
    </source>
</evidence>
<evidence type="ECO:0000256" key="1">
    <source>
        <dbReference type="ARBA" id="ARBA00001933"/>
    </source>
</evidence>
<feature type="domain" description="Aminotransferase class V" evidence="9">
    <location>
        <begin position="2"/>
        <end position="355"/>
    </location>
</feature>
<dbReference type="Gene3D" id="3.40.640.10">
    <property type="entry name" value="Type I PLP-dependent aspartate aminotransferase-like (Major domain)"/>
    <property type="match status" value="1"/>
</dbReference>
<reference evidence="11" key="1">
    <citation type="submission" date="2017-02" db="EMBL/GenBank/DDBJ databases">
        <authorList>
            <person name="Daims H."/>
        </authorList>
    </citation>
    <scope>NUCLEOTIDE SEQUENCE [LARGE SCALE GENOMIC DNA]</scope>
</reference>
<keyword evidence="6" id="KW-0408">Iron</keyword>
<protein>
    <submittedName>
        <fullName evidence="10">Cysteine desulfurase</fullName>
        <ecNumber evidence="10">2.8.1.7</ecNumber>
    </submittedName>
</protein>
<dbReference type="OrthoDB" id="9808002at2"/>
<dbReference type="GO" id="GO:0051536">
    <property type="term" value="F:iron-sulfur cluster binding"/>
    <property type="evidence" value="ECO:0007669"/>
    <property type="project" value="UniProtKB-KW"/>
</dbReference>
<dbReference type="Pfam" id="PF00266">
    <property type="entry name" value="Aminotran_5"/>
    <property type="match status" value="1"/>
</dbReference>
<dbReference type="InterPro" id="IPR015421">
    <property type="entry name" value="PyrdxlP-dep_Trfase_major"/>
</dbReference>
<dbReference type="EMBL" id="FUKI01000002">
    <property type="protein sequence ID" value="SJM89126.1"/>
    <property type="molecule type" value="Genomic_DNA"/>
</dbReference>
<proteinExistence type="inferred from homology"/>